<gene>
    <name evidence="1" type="ORF">GM612_01220</name>
</gene>
<dbReference type="RefSeq" id="WP_155430548.1">
    <property type="nucleotide sequence ID" value="NZ_WNJO01000001.1"/>
</dbReference>
<evidence type="ECO:0000313" key="1">
    <source>
        <dbReference type="EMBL" id="MTV81273.1"/>
    </source>
</evidence>
<dbReference type="EMBL" id="WNJO01000001">
    <property type="protein sequence ID" value="MTV81273.1"/>
    <property type="molecule type" value="Genomic_DNA"/>
</dbReference>
<name>A0A7X2XTH0_9LACO</name>
<reference evidence="1 2" key="1">
    <citation type="submission" date="2019-11" db="EMBL/GenBank/DDBJ databases">
        <title>Lactobacillus sp. nov. CRM56-3, isolated from fermented tea leaves.</title>
        <authorList>
            <person name="Phuengjayaem S."/>
            <person name="Tanasupawat S."/>
        </authorList>
    </citation>
    <scope>NUCLEOTIDE SEQUENCE [LARGE SCALE GENOMIC DNA]</scope>
    <source>
        <strain evidence="1 2">CRM56-3</strain>
    </source>
</reference>
<proteinExistence type="predicted"/>
<dbReference type="Proteomes" id="UP000466388">
    <property type="component" value="Unassembled WGS sequence"/>
</dbReference>
<organism evidence="1 2">
    <name type="scientific">Secundilactobacillus folii</name>
    <dbReference type="NCBI Taxonomy" id="2678357"/>
    <lineage>
        <taxon>Bacteria</taxon>
        <taxon>Bacillati</taxon>
        <taxon>Bacillota</taxon>
        <taxon>Bacilli</taxon>
        <taxon>Lactobacillales</taxon>
        <taxon>Lactobacillaceae</taxon>
        <taxon>Secundilactobacillus</taxon>
    </lineage>
</organism>
<sequence length="62" mass="7345">MNFFSIGSKGDTDFISRQAFVTRLNQDLEQPKFDFSQFPTPKSEDEYQQLLSFIRKQIIPRI</sequence>
<comment type="caution">
    <text evidence="1">The sequence shown here is derived from an EMBL/GenBank/DDBJ whole genome shotgun (WGS) entry which is preliminary data.</text>
</comment>
<dbReference type="AlphaFoldDB" id="A0A7X2XTH0"/>
<evidence type="ECO:0000313" key="2">
    <source>
        <dbReference type="Proteomes" id="UP000466388"/>
    </source>
</evidence>
<keyword evidence="2" id="KW-1185">Reference proteome</keyword>
<accession>A0A7X2XTH0</accession>
<protein>
    <submittedName>
        <fullName evidence="1">Uncharacterized protein</fullName>
    </submittedName>
</protein>